<dbReference type="WBParaSite" id="Gr19_v10_g375.t1">
    <property type="protein sequence ID" value="Gr19_v10_g375.t1"/>
    <property type="gene ID" value="Gr19_v10_g375"/>
</dbReference>
<feature type="transmembrane region" description="Helical" evidence="11">
    <location>
        <begin position="149"/>
        <end position="171"/>
    </location>
</feature>
<dbReference type="Proteomes" id="UP000887572">
    <property type="component" value="Unplaced"/>
</dbReference>
<evidence type="ECO:0000256" key="4">
    <source>
        <dbReference type="ARBA" id="ARBA00022989"/>
    </source>
</evidence>
<evidence type="ECO:0000256" key="6">
    <source>
        <dbReference type="ARBA" id="ARBA00023136"/>
    </source>
</evidence>
<dbReference type="InterPro" id="IPR003280">
    <property type="entry name" value="2pore_dom_K_chnl"/>
</dbReference>
<dbReference type="GO" id="GO:0022841">
    <property type="term" value="F:potassium ion leak channel activity"/>
    <property type="evidence" value="ECO:0007669"/>
    <property type="project" value="TreeGrafter"/>
</dbReference>
<dbReference type="AlphaFoldDB" id="A0A914HU00"/>
<dbReference type="PANTHER" id="PTHR11003:SF152">
    <property type="entry name" value="TWIK FAMILY OF POTASSIUM CHANNELS PROTEIN 12"/>
    <property type="match status" value="1"/>
</dbReference>
<feature type="domain" description="Potassium channel" evidence="12">
    <location>
        <begin position="110"/>
        <end position="171"/>
    </location>
</feature>
<dbReference type="Pfam" id="PF07885">
    <property type="entry name" value="Ion_trans_2"/>
    <property type="match status" value="2"/>
</dbReference>
<feature type="transmembrane region" description="Helical" evidence="11">
    <location>
        <begin position="325"/>
        <end position="347"/>
    </location>
</feature>
<keyword evidence="2 8" id="KW-0813">Transport</keyword>
<evidence type="ECO:0000256" key="9">
    <source>
        <dbReference type="SAM" id="Coils"/>
    </source>
</evidence>
<feature type="domain" description="Potassium channel" evidence="12">
    <location>
        <begin position="278"/>
        <end position="352"/>
    </location>
</feature>
<sequence>MKVFSFLFSHFRLFYKKRLRYALPFLILVLYTGFGAYIFRYFELEADEQRRAHYRANAEYAFKRTLSRMLEVRCEEGLDESGQSLQARHVKEHLFWLIDYLNLTQVIEERTESSPWTWVGAMFYAGQLYTTIGYGIPITQTSGGRLASIAYIMVGIPLFLLILTEIGRLLARGLRKLYKKLHAARKKLPEASRKMSEPMRAIYHITAAMAGTAVGSAATPLINGAARGELLREEEAKQREAERRNAQKALEKLKKDSLRQEKGEEKPRQFPIPWALTILIVWTLLSAALFCVWETEWGYMTSIYFFFVSISTVGLGDLVPTNPDMMIVNFFMILIGLALLSMCIDLIQKALQKLIERLIEQYIDEIEKMASEVVNVQDEEEAPEDIPPFLPETAAVLTEGESRRGSNARRKSSTIGRVKDWLAERASNILVNKIYPEESSESESETEDQKLKSTEVAEDFLELEAVVVEREPLLNPETAINVQRAGVLVQGIDPQGKEVEMIIPDRRVSFGSVVQSQQGSMGKRKHKKAPKLPKNYAGALLRYDPSKIQAIQSKELAKMRKEGRSADFRSRLFAKFTANKRFAQIVESNALPPKQMVNSSIQTSPVQSPLQSRRTWRLRRIGCGVESMDSFSTSEVNGLTTSRTENNSCSANDLDSLYSNTYFDLRFGGFSTDSVPHLMAQQNTPQVPNYQMGKQGGFEARRKFSAKLLGLFGRILPRGEECGRKEERKQLTRMDSEATTSAEREAVLGEARLQSKNCRRPLSKCHSTPSSPPMSRALHRLNAFNNNRNNEENNPSLPTTPLILVTDPATTEFRPLTMTPHSTPILGSNPNLSGNKHSSKWKVVASATDAPPVVSPSRGTAPLHHWHLAKRKRFSGLPSFKRTESLSALNERWREMRRTNMAAVGRRMRSMESNEGGLQETGPTTKWGEAEPNG</sequence>
<evidence type="ECO:0000256" key="3">
    <source>
        <dbReference type="ARBA" id="ARBA00022692"/>
    </source>
</evidence>
<comment type="subcellular location">
    <subcellularLocation>
        <location evidence="1">Membrane</location>
        <topology evidence="1">Multi-pass membrane protein</topology>
    </subcellularLocation>
</comment>
<name>A0A914HU00_GLORO</name>
<evidence type="ECO:0000256" key="5">
    <source>
        <dbReference type="ARBA" id="ARBA00023065"/>
    </source>
</evidence>
<evidence type="ECO:0000256" key="1">
    <source>
        <dbReference type="ARBA" id="ARBA00004141"/>
    </source>
</evidence>
<dbReference type="Gene3D" id="1.10.287.70">
    <property type="match status" value="1"/>
</dbReference>
<evidence type="ECO:0000256" key="7">
    <source>
        <dbReference type="ARBA" id="ARBA00023303"/>
    </source>
</evidence>
<keyword evidence="9" id="KW-0175">Coiled coil</keyword>
<evidence type="ECO:0000256" key="10">
    <source>
        <dbReference type="SAM" id="MobiDB-lite"/>
    </source>
</evidence>
<feature type="transmembrane region" description="Helical" evidence="11">
    <location>
        <begin position="272"/>
        <end position="292"/>
    </location>
</feature>
<keyword evidence="7 8" id="KW-0407">Ion channel</keyword>
<feature type="coiled-coil region" evidence="9">
    <location>
        <begin position="352"/>
        <end position="379"/>
    </location>
</feature>
<comment type="similarity">
    <text evidence="8">Belongs to the two pore domain potassium channel (TC 1.A.1.8) family.</text>
</comment>
<dbReference type="PANTHER" id="PTHR11003">
    <property type="entry name" value="POTASSIUM CHANNEL, SUBFAMILY K"/>
    <property type="match status" value="1"/>
</dbReference>
<dbReference type="GO" id="GO:0015271">
    <property type="term" value="F:outward rectifier potassium channel activity"/>
    <property type="evidence" value="ECO:0007669"/>
    <property type="project" value="TreeGrafter"/>
</dbReference>
<evidence type="ECO:0000259" key="12">
    <source>
        <dbReference type="Pfam" id="PF07885"/>
    </source>
</evidence>
<dbReference type="SUPFAM" id="SSF81324">
    <property type="entry name" value="Voltage-gated potassium channels"/>
    <property type="match status" value="2"/>
</dbReference>
<dbReference type="GO" id="GO:0005886">
    <property type="term" value="C:plasma membrane"/>
    <property type="evidence" value="ECO:0007669"/>
    <property type="project" value="TreeGrafter"/>
</dbReference>
<keyword evidence="13" id="KW-1185">Reference proteome</keyword>
<feature type="transmembrane region" description="Helical" evidence="11">
    <location>
        <begin position="299"/>
        <end position="319"/>
    </location>
</feature>
<dbReference type="InterPro" id="IPR013099">
    <property type="entry name" value="K_chnl_dom"/>
</dbReference>
<protein>
    <submittedName>
        <fullName evidence="14">Potassium channel domain-containing protein</fullName>
    </submittedName>
</protein>
<evidence type="ECO:0000256" key="2">
    <source>
        <dbReference type="ARBA" id="ARBA00022448"/>
    </source>
</evidence>
<reference evidence="14" key="1">
    <citation type="submission" date="2022-11" db="UniProtKB">
        <authorList>
            <consortium name="WormBaseParasite"/>
        </authorList>
    </citation>
    <scope>IDENTIFICATION</scope>
</reference>
<evidence type="ECO:0000256" key="8">
    <source>
        <dbReference type="RuleBase" id="RU003857"/>
    </source>
</evidence>
<evidence type="ECO:0000256" key="11">
    <source>
        <dbReference type="SAM" id="Phobius"/>
    </source>
</evidence>
<keyword evidence="5 8" id="KW-0406">Ion transport</keyword>
<evidence type="ECO:0000313" key="13">
    <source>
        <dbReference type="Proteomes" id="UP000887572"/>
    </source>
</evidence>
<dbReference type="PRINTS" id="PR01333">
    <property type="entry name" value="2POREKCHANEL"/>
</dbReference>
<feature type="region of interest" description="Disordered" evidence="10">
    <location>
        <begin position="906"/>
        <end position="934"/>
    </location>
</feature>
<feature type="transmembrane region" description="Helical" evidence="11">
    <location>
        <begin position="21"/>
        <end position="42"/>
    </location>
</feature>
<keyword evidence="4 11" id="KW-1133">Transmembrane helix</keyword>
<proteinExistence type="inferred from homology"/>
<keyword evidence="6 11" id="KW-0472">Membrane</keyword>
<dbReference type="GO" id="GO:0030322">
    <property type="term" value="P:stabilization of membrane potential"/>
    <property type="evidence" value="ECO:0007669"/>
    <property type="project" value="TreeGrafter"/>
</dbReference>
<keyword evidence="3 8" id="KW-0812">Transmembrane</keyword>
<organism evidence="13 14">
    <name type="scientific">Globodera rostochiensis</name>
    <name type="common">Golden nematode worm</name>
    <name type="synonym">Heterodera rostochiensis</name>
    <dbReference type="NCBI Taxonomy" id="31243"/>
    <lineage>
        <taxon>Eukaryota</taxon>
        <taxon>Metazoa</taxon>
        <taxon>Ecdysozoa</taxon>
        <taxon>Nematoda</taxon>
        <taxon>Chromadorea</taxon>
        <taxon>Rhabditida</taxon>
        <taxon>Tylenchina</taxon>
        <taxon>Tylenchomorpha</taxon>
        <taxon>Tylenchoidea</taxon>
        <taxon>Heteroderidae</taxon>
        <taxon>Heteroderinae</taxon>
        <taxon>Globodera</taxon>
    </lineage>
</organism>
<evidence type="ECO:0000313" key="14">
    <source>
        <dbReference type="WBParaSite" id="Gr19_v10_g375.t1"/>
    </source>
</evidence>
<accession>A0A914HU00</accession>